<reference evidence="2 3" key="1">
    <citation type="submission" date="2019-03" db="EMBL/GenBank/DDBJ databases">
        <title>Genomic Encyclopedia of Type Strains, Phase IV (KMG-IV): sequencing the most valuable type-strain genomes for metagenomic binning, comparative biology and taxonomic classification.</title>
        <authorList>
            <person name="Goeker M."/>
        </authorList>
    </citation>
    <scope>NUCLEOTIDE SEQUENCE [LARGE SCALE GENOMIC DNA]</scope>
    <source>
        <strain evidence="2 3">DSM 13587</strain>
    </source>
</reference>
<feature type="coiled-coil region" evidence="1">
    <location>
        <begin position="6"/>
        <end position="33"/>
    </location>
</feature>
<evidence type="ECO:0000313" key="2">
    <source>
        <dbReference type="EMBL" id="TCT20274.1"/>
    </source>
</evidence>
<comment type="caution">
    <text evidence="2">The sequence shown here is derived from an EMBL/GenBank/DDBJ whole genome shotgun (WGS) entry which is preliminary data.</text>
</comment>
<keyword evidence="3" id="KW-1185">Reference proteome</keyword>
<protein>
    <submittedName>
        <fullName evidence="2">Uncharacterized protein</fullName>
    </submittedName>
</protein>
<accession>A0A4R3MVC7</accession>
<keyword evidence="1" id="KW-0175">Coiled coil</keyword>
<sequence length="97" mass="11001">MSPPLARTAQERIARAQAQIDGIRALYDLAEQLDPDLSRPWRAAGEIAERLRRFKTAWLRIQAGARLPRDDVETRLTAVLRGGIGCSRERIFKMLSD</sequence>
<gene>
    <name evidence="2" type="ORF">EDC35_106201</name>
</gene>
<organism evidence="2 3">
    <name type="scientific">Thiobaca trueperi</name>
    <dbReference type="NCBI Taxonomy" id="127458"/>
    <lineage>
        <taxon>Bacteria</taxon>
        <taxon>Pseudomonadati</taxon>
        <taxon>Pseudomonadota</taxon>
        <taxon>Gammaproteobacteria</taxon>
        <taxon>Chromatiales</taxon>
        <taxon>Chromatiaceae</taxon>
        <taxon>Thiobaca</taxon>
    </lineage>
</organism>
<dbReference type="AlphaFoldDB" id="A0A4R3MVC7"/>
<proteinExistence type="predicted"/>
<evidence type="ECO:0000256" key="1">
    <source>
        <dbReference type="SAM" id="Coils"/>
    </source>
</evidence>
<dbReference type="Proteomes" id="UP000295717">
    <property type="component" value="Unassembled WGS sequence"/>
</dbReference>
<dbReference type="EMBL" id="SMAO01000006">
    <property type="protein sequence ID" value="TCT20274.1"/>
    <property type="molecule type" value="Genomic_DNA"/>
</dbReference>
<evidence type="ECO:0000313" key="3">
    <source>
        <dbReference type="Proteomes" id="UP000295717"/>
    </source>
</evidence>
<name>A0A4R3MVC7_9GAMM</name>